<keyword evidence="3" id="KW-1185">Reference proteome</keyword>
<keyword evidence="1" id="KW-0732">Signal</keyword>
<feature type="signal peptide" evidence="1">
    <location>
        <begin position="1"/>
        <end position="22"/>
    </location>
</feature>
<feature type="chain" id="PRO_5041339512" description="Lipocalin-like domain-containing protein" evidence="1">
    <location>
        <begin position="23"/>
        <end position="138"/>
    </location>
</feature>
<dbReference type="RefSeq" id="WP_308347048.1">
    <property type="nucleotide sequence ID" value="NZ_CP129971.1"/>
</dbReference>
<dbReference type="AlphaFoldDB" id="A0AA51N8A6"/>
<protein>
    <recommendedName>
        <fullName evidence="4">Lipocalin-like domain-containing protein</fullName>
    </recommendedName>
</protein>
<proteinExistence type="predicted"/>
<evidence type="ECO:0000256" key="1">
    <source>
        <dbReference type="SAM" id="SignalP"/>
    </source>
</evidence>
<dbReference type="PROSITE" id="PS51257">
    <property type="entry name" value="PROKAR_LIPOPROTEIN"/>
    <property type="match status" value="1"/>
</dbReference>
<reference evidence="2 3" key="1">
    <citation type="submission" date="2023-08" db="EMBL/GenBank/DDBJ databases">
        <title>Comparative genomics and taxonomic characterization of three novel marine species of genus Marivirga.</title>
        <authorList>
            <person name="Muhammad N."/>
            <person name="Kim S.-G."/>
        </authorList>
    </citation>
    <scope>NUCLEOTIDE SEQUENCE [LARGE SCALE GENOMIC DNA]</scope>
    <source>
        <strain evidence="2 3">BDSF4-3</strain>
    </source>
</reference>
<evidence type="ECO:0008006" key="4">
    <source>
        <dbReference type="Google" id="ProtNLM"/>
    </source>
</evidence>
<sequence>MKTFRYITLISLIALTSMIGCKNEVTITPTEQAQQDLVESLQGTWTAQEVRKENTVISDFNDFSLTITDKSYSTENGSPVWPSSGTFDFESIETENEFVRQDGRLFTATVNNGTVTITIVYQEETGRGEYGTYEFVME</sequence>
<accession>A0AA51N8A6</accession>
<dbReference type="EMBL" id="CP129971">
    <property type="protein sequence ID" value="WMN10671.1"/>
    <property type="molecule type" value="Genomic_DNA"/>
</dbReference>
<name>A0AA51N8A6_9BACT</name>
<gene>
    <name evidence="2" type="ORF">QYS49_35615</name>
</gene>
<dbReference type="Proteomes" id="UP001230496">
    <property type="component" value="Chromosome"/>
</dbReference>
<evidence type="ECO:0000313" key="2">
    <source>
        <dbReference type="EMBL" id="WMN10671.1"/>
    </source>
</evidence>
<evidence type="ECO:0000313" key="3">
    <source>
        <dbReference type="Proteomes" id="UP001230496"/>
    </source>
</evidence>
<dbReference type="KEGG" id="msaa:QYS49_35615"/>
<organism evidence="2 3">
    <name type="scientific">Marivirga salinarum</name>
    <dbReference type="NCBI Taxonomy" id="3059078"/>
    <lineage>
        <taxon>Bacteria</taxon>
        <taxon>Pseudomonadati</taxon>
        <taxon>Bacteroidota</taxon>
        <taxon>Cytophagia</taxon>
        <taxon>Cytophagales</taxon>
        <taxon>Marivirgaceae</taxon>
        <taxon>Marivirga</taxon>
    </lineage>
</organism>